<accession>B3EDA9</accession>
<dbReference type="EMBL" id="CP001097">
    <property type="protein sequence ID" value="ACD90534.1"/>
    <property type="molecule type" value="Genomic_DNA"/>
</dbReference>
<organism evidence="1 2">
    <name type="scientific">Chlorobium limicola (strain DSM 245 / NBRC 103803 / 6330)</name>
    <dbReference type="NCBI Taxonomy" id="290315"/>
    <lineage>
        <taxon>Bacteria</taxon>
        <taxon>Pseudomonadati</taxon>
        <taxon>Chlorobiota</taxon>
        <taxon>Chlorobiia</taxon>
        <taxon>Chlorobiales</taxon>
        <taxon>Chlorobiaceae</taxon>
        <taxon>Chlorobium/Pelodictyon group</taxon>
        <taxon>Chlorobium</taxon>
    </lineage>
</organism>
<dbReference type="RefSeq" id="WP_012466411.1">
    <property type="nucleotide sequence ID" value="NC_010803.1"/>
</dbReference>
<sequence length="152" mass="16831">MKENYQIGFKYAGFRFLKFAFEEQESVLENEVFDFQISINIESSEVSDDQESQIIVKVIVLVGRKSENRMVADISTASRFDLKGVAGDLDEHGKIKYPETLLVTLVSLAISTTRGAILGKGGGSFLEKIPMPIVDPKTFVPSLNDKPANETP</sequence>
<dbReference type="HOGENOM" id="CLU_1757101_0_0_10"/>
<protein>
    <recommendedName>
        <fullName evidence="3">Preprotein translocase subunit SecB</fullName>
    </recommendedName>
</protein>
<evidence type="ECO:0008006" key="3">
    <source>
        <dbReference type="Google" id="ProtNLM"/>
    </source>
</evidence>
<gene>
    <name evidence="1" type="ordered locus">Clim_1479</name>
</gene>
<dbReference type="OrthoDB" id="595423at2"/>
<dbReference type="KEGG" id="cli:Clim_1479"/>
<evidence type="ECO:0000313" key="2">
    <source>
        <dbReference type="Proteomes" id="UP000008841"/>
    </source>
</evidence>
<reference evidence="1 2" key="1">
    <citation type="submission" date="2008-05" db="EMBL/GenBank/DDBJ databases">
        <title>Complete sequence of Chlorobium limicola DSM 245.</title>
        <authorList>
            <consortium name="US DOE Joint Genome Institute"/>
            <person name="Lucas S."/>
            <person name="Copeland A."/>
            <person name="Lapidus A."/>
            <person name="Glavina del Rio T."/>
            <person name="Dalin E."/>
            <person name="Tice H."/>
            <person name="Bruce D."/>
            <person name="Goodwin L."/>
            <person name="Pitluck S."/>
            <person name="Schmutz J."/>
            <person name="Larimer F."/>
            <person name="Land M."/>
            <person name="Hauser L."/>
            <person name="Kyrpides N."/>
            <person name="Ovchinnikova G."/>
            <person name="Zhao F."/>
            <person name="Li T."/>
            <person name="Liu Z."/>
            <person name="Overmann J."/>
            <person name="Bryant D.A."/>
            <person name="Richardson P."/>
        </authorList>
    </citation>
    <scope>NUCLEOTIDE SEQUENCE [LARGE SCALE GENOMIC DNA]</scope>
    <source>
        <strain evidence="2">DSM 245 / NBRC 103803 / 6330</strain>
    </source>
</reference>
<name>B3EDA9_CHLL2</name>
<dbReference type="AlphaFoldDB" id="B3EDA9"/>
<dbReference type="Proteomes" id="UP000008841">
    <property type="component" value="Chromosome"/>
</dbReference>
<dbReference type="STRING" id="290315.Clim_1479"/>
<evidence type="ECO:0000313" key="1">
    <source>
        <dbReference type="EMBL" id="ACD90534.1"/>
    </source>
</evidence>
<proteinExistence type="predicted"/>